<evidence type="ECO:0000313" key="15">
    <source>
        <dbReference type="Ensembl" id="ENSRBIP00000004109.1"/>
    </source>
</evidence>
<dbReference type="InterPro" id="IPR023753">
    <property type="entry name" value="FAD/NAD-binding_dom"/>
</dbReference>
<evidence type="ECO:0000256" key="7">
    <source>
        <dbReference type="ARBA" id="ARBA00022946"/>
    </source>
</evidence>
<comment type="catalytic activity">
    <reaction evidence="11">
        <text>A + NADH + H(+) = AH2 + NAD(+)</text>
        <dbReference type="Rhea" id="RHEA:11356"/>
        <dbReference type="ChEBI" id="CHEBI:13193"/>
        <dbReference type="ChEBI" id="CHEBI:15378"/>
        <dbReference type="ChEBI" id="CHEBI:17499"/>
        <dbReference type="ChEBI" id="CHEBI:57540"/>
        <dbReference type="ChEBI" id="CHEBI:57945"/>
    </reaction>
</comment>
<reference evidence="15" key="3">
    <citation type="submission" date="2025-09" db="UniProtKB">
        <authorList>
            <consortium name="Ensembl"/>
        </authorList>
    </citation>
    <scope>IDENTIFICATION</scope>
</reference>
<dbReference type="Pfam" id="PF07992">
    <property type="entry name" value="Pyr_redox_2"/>
    <property type="match status" value="1"/>
</dbReference>
<dbReference type="GO" id="GO:0006915">
    <property type="term" value="P:apoptotic process"/>
    <property type="evidence" value="ECO:0007669"/>
    <property type="project" value="UniProtKB-KW"/>
</dbReference>
<dbReference type="Pfam" id="PF14721">
    <property type="entry name" value="AIF_C"/>
    <property type="match status" value="1"/>
</dbReference>
<dbReference type="Gene3D" id="3.50.50.60">
    <property type="entry name" value="FAD/NAD(P)-binding domain"/>
    <property type="match status" value="1"/>
</dbReference>
<keyword evidence="6" id="KW-0274">FAD</keyword>
<evidence type="ECO:0000313" key="16">
    <source>
        <dbReference type="Proteomes" id="UP000233180"/>
    </source>
</evidence>
<evidence type="ECO:0000256" key="5">
    <source>
        <dbReference type="ARBA" id="ARBA00022703"/>
    </source>
</evidence>
<keyword evidence="10" id="KW-0496">Mitochondrion</keyword>
<dbReference type="GO" id="GO:0005739">
    <property type="term" value="C:mitochondrion"/>
    <property type="evidence" value="ECO:0007669"/>
    <property type="project" value="UniProtKB-SubCell"/>
</dbReference>
<dbReference type="InterPro" id="IPR029324">
    <property type="entry name" value="AIF_C"/>
</dbReference>
<keyword evidence="8" id="KW-0560">Oxidoreductase</keyword>
<evidence type="ECO:0000256" key="8">
    <source>
        <dbReference type="ARBA" id="ARBA00023002"/>
    </source>
</evidence>
<evidence type="ECO:0000256" key="1">
    <source>
        <dbReference type="ARBA" id="ARBA00001974"/>
    </source>
</evidence>
<dbReference type="GO" id="GO:0016174">
    <property type="term" value="F:NAD(P)H oxidase H2O2-forming activity"/>
    <property type="evidence" value="ECO:0007669"/>
    <property type="project" value="TreeGrafter"/>
</dbReference>
<dbReference type="SMART" id="SM01353">
    <property type="entry name" value="AIF_C"/>
    <property type="match status" value="1"/>
</dbReference>
<dbReference type="GO" id="GO:0033108">
    <property type="term" value="P:mitochondrial respiratory chain complex assembly"/>
    <property type="evidence" value="ECO:0007669"/>
    <property type="project" value="TreeGrafter"/>
</dbReference>
<sequence>MFRCGGLAAGALKQKLVPLVRTVCVRSPRQRNRLPARALGTEVIQLFPEKGNMGKILPEYLSNWTMEKVRREGVKVMPNAIVQSVGVSSGKLLIKLKDGRKVETDHIVAAVGLEPNVELAKTGGLEIDSDFGGFRVNAELQARSNIWVAGDAACFYDIKLGRRRVEHHDHAVVSGRLAGENMTGAAKPYWHQSMFWSDLGPDVGYEAIGLVDSSLPTVGVFAKATAQDNPKSATEQSGTGIRSESETESEASEIAIPPSTPAVPQAPDKVVVGIVLWNIFNRMPIARKIIKDGEQHEDLNEVAKLFNIHED</sequence>
<dbReference type="InterPro" id="IPR050446">
    <property type="entry name" value="FAD-oxidoreductase/Apoptosis"/>
</dbReference>
<comment type="subcellular location">
    <subcellularLocation>
        <location evidence="2">Mitochondrion</location>
    </subcellularLocation>
</comment>
<dbReference type="InterPro" id="IPR036188">
    <property type="entry name" value="FAD/NAD-bd_sf"/>
</dbReference>
<keyword evidence="9" id="KW-0520">NAD</keyword>
<dbReference type="InterPro" id="IPR016156">
    <property type="entry name" value="FAD/NAD-linked_Rdtase_dimer_sf"/>
</dbReference>
<dbReference type="SUPFAM" id="SSF51905">
    <property type="entry name" value="FAD/NAD(P)-binding domain"/>
    <property type="match status" value="1"/>
</dbReference>
<keyword evidence="5" id="KW-0053">Apoptosis</keyword>
<evidence type="ECO:0000259" key="13">
    <source>
        <dbReference type="Pfam" id="PF07992"/>
    </source>
</evidence>
<name>A0A2K6JYL8_RHIBE</name>
<proteinExistence type="inferred from homology"/>
<feature type="domain" description="FAD/NAD(P)-binding" evidence="13">
    <location>
        <begin position="39"/>
        <end position="174"/>
    </location>
</feature>
<evidence type="ECO:0000256" key="4">
    <source>
        <dbReference type="ARBA" id="ARBA00022630"/>
    </source>
</evidence>
<comment type="cofactor">
    <cofactor evidence="1">
        <name>FAD</name>
        <dbReference type="ChEBI" id="CHEBI:57692"/>
    </cofactor>
</comment>
<dbReference type="GO" id="GO:0071949">
    <property type="term" value="F:FAD binding"/>
    <property type="evidence" value="ECO:0007669"/>
    <property type="project" value="TreeGrafter"/>
</dbReference>
<reference evidence="15" key="2">
    <citation type="submission" date="2025-08" db="UniProtKB">
        <authorList>
            <consortium name="Ensembl"/>
        </authorList>
    </citation>
    <scope>IDENTIFICATION</scope>
</reference>
<evidence type="ECO:0000256" key="11">
    <source>
        <dbReference type="ARBA" id="ARBA00047786"/>
    </source>
</evidence>
<feature type="domain" description="Mitochondrial apoptosis-inducing factor C-terminal" evidence="14">
    <location>
        <begin position="178"/>
        <end position="292"/>
    </location>
</feature>
<comment type="similarity">
    <text evidence="3">Belongs to the FAD-dependent oxidoreductase family.</text>
</comment>
<evidence type="ECO:0000256" key="9">
    <source>
        <dbReference type="ARBA" id="ARBA00023027"/>
    </source>
</evidence>
<dbReference type="GO" id="GO:0046983">
    <property type="term" value="F:protein dimerization activity"/>
    <property type="evidence" value="ECO:0007669"/>
    <property type="project" value="InterPro"/>
</dbReference>
<organism evidence="15 16">
    <name type="scientific">Rhinopithecus bieti</name>
    <name type="common">Black snub-nosed monkey</name>
    <name type="synonym">Pygathrix bieti</name>
    <dbReference type="NCBI Taxonomy" id="61621"/>
    <lineage>
        <taxon>Eukaryota</taxon>
        <taxon>Metazoa</taxon>
        <taxon>Chordata</taxon>
        <taxon>Craniata</taxon>
        <taxon>Vertebrata</taxon>
        <taxon>Euteleostomi</taxon>
        <taxon>Mammalia</taxon>
        <taxon>Eutheria</taxon>
        <taxon>Euarchontoglires</taxon>
        <taxon>Primates</taxon>
        <taxon>Haplorrhini</taxon>
        <taxon>Catarrhini</taxon>
        <taxon>Cercopithecidae</taxon>
        <taxon>Colobinae</taxon>
        <taxon>Rhinopithecus</taxon>
    </lineage>
</organism>
<evidence type="ECO:0000256" key="12">
    <source>
        <dbReference type="SAM" id="MobiDB-lite"/>
    </source>
</evidence>
<keyword evidence="4" id="KW-0285">Flavoprotein</keyword>
<dbReference type="Gene3D" id="3.30.390.30">
    <property type="match status" value="2"/>
</dbReference>
<dbReference type="AlphaFoldDB" id="A0A2K6JYL8"/>
<dbReference type="SUPFAM" id="SSF55424">
    <property type="entry name" value="FAD/NAD-linked reductases, dimerisation (C-terminal) domain"/>
    <property type="match status" value="1"/>
</dbReference>
<reference evidence="15 16" key="1">
    <citation type="submission" date="2016-06" db="EMBL/GenBank/DDBJ databases">
        <title>Genome of Rhinopithecus bieti.</title>
        <authorList>
            <person name="Wu"/>
            <person name="C.-I. and Zhang"/>
            <person name="Y."/>
        </authorList>
    </citation>
    <scope>NUCLEOTIDE SEQUENCE</scope>
</reference>
<keyword evidence="7" id="KW-0809">Transit peptide</keyword>
<evidence type="ECO:0000256" key="6">
    <source>
        <dbReference type="ARBA" id="ARBA00022827"/>
    </source>
</evidence>
<dbReference type="GeneTree" id="ENSGT00940000156455"/>
<protein>
    <submittedName>
        <fullName evidence="15">Apoptosis inducing factor mitochondria associated 1</fullName>
    </submittedName>
</protein>
<keyword evidence="16" id="KW-1185">Reference proteome</keyword>
<dbReference type="Ensembl" id="ENSRBIT00000021118.1">
    <property type="protein sequence ID" value="ENSRBIP00000004109.1"/>
    <property type="gene ID" value="ENSRBIG00000017255.1"/>
</dbReference>
<accession>A0A2K6JYL8</accession>
<evidence type="ECO:0000256" key="10">
    <source>
        <dbReference type="ARBA" id="ARBA00023128"/>
    </source>
</evidence>
<evidence type="ECO:0000256" key="2">
    <source>
        <dbReference type="ARBA" id="ARBA00004173"/>
    </source>
</evidence>
<feature type="region of interest" description="Disordered" evidence="12">
    <location>
        <begin position="226"/>
        <end position="262"/>
    </location>
</feature>
<dbReference type="Proteomes" id="UP000233180">
    <property type="component" value="Unassembled WGS sequence"/>
</dbReference>
<evidence type="ECO:0000259" key="14">
    <source>
        <dbReference type="Pfam" id="PF14721"/>
    </source>
</evidence>
<gene>
    <name evidence="15" type="primary">AIFM1</name>
</gene>
<feature type="compositionally biased region" description="Polar residues" evidence="12">
    <location>
        <begin position="226"/>
        <end position="242"/>
    </location>
</feature>
<dbReference type="PANTHER" id="PTHR43557:SF4">
    <property type="entry name" value="APOPTOSIS-INDUCING FACTOR 1, MITOCHONDRIAL"/>
    <property type="match status" value="1"/>
</dbReference>
<dbReference type="PANTHER" id="PTHR43557">
    <property type="entry name" value="APOPTOSIS-INDUCING FACTOR 1"/>
    <property type="match status" value="1"/>
</dbReference>
<evidence type="ECO:0000256" key="3">
    <source>
        <dbReference type="ARBA" id="ARBA00006442"/>
    </source>
</evidence>